<evidence type="ECO:0000313" key="2">
    <source>
        <dbReference type="EMBL" id="HGI43882.1"/>
    </source>
</evidence>
<keyword evidence="2" id="KW-0808">Transferase</keyword>
<dbReference type="CDD" id="cd04301">
    <property type="entry name" value="NAT_SF"/>
    <property type="match status" value="1"/>
</dbReference>
<dbReference type="PANTHER" id="PTHR43072">
    <property type="entry name" value="N-ACETYLTRANSFERASE"/>
    <property type="match status" value="1"/>
</dbReference>
<dbReference type="PANTHER" id="PTHR43072:SF52">
    <property type="entry name" value="GCN5-RELATED N-ACETYLTRANSFERASE"/>
    <property type="match status" value="1"/>
</dbReference>
<dbReference type="EMBL" id="DTFI01000141">
    <property type="protein sequence ID" value="HGI43882.1"/>
    <property type="molecule type" value="Genomic_DNA"/>
</dbReference>
<dbReference type="Gene3D" id="3.40.630.30">
    <property type="match status" value="1"/>
</dbReference>
<feature type="domain" description="N-acetyltransferase" evidence="1">
    <location>
        <begin position="6"/>
        <end position="157"/>
    </location>
</feature>
<reference evidence="2" key="1">
    <citation type="journal article" date="2020" name="mSystems">
        <title>Genome- and Community-Level Interaction Insights into Carbon Utilization and Element Cycling Functions of Hydrothermarchaeota in Hydrothermal Sediment.</title>
        <authorList>
            <person name="Zhou Z."/>
            <person name="Liu Y."/>
            <person name="Xu W."/>
            <person name="Pan J."/>
            <person name="Luo Z.H."/>
            <person name="Li M."/>
        </authorList>
    </citation>
    <scope>NUCLEOTIDE SEQUENCE [LARGE SCALE GENOMIC DNA]</scope>
    <source>
        <strain evidence="2">SpSt-735</strain>
    </source>
</reference>
<evidence type="ECO:0000259" key="1">
    <source>
        <dbReference type="PROSITE" id="PS51186"/>
    </source>
</evidence>
<dbReference type="AlphaFoldDB" id="A0A7C4BAA1"/>
<comment type="caution">
    <text evidence="2">The sequence shown here is derived from an EMBL/GenBank/DDBJ whole genome shotgun (WGS) entry which is preliminary data.</text>
</comment>
<gene>
    <name evidence="2" type="ORF">ENV17_05820</name>
</gene>
<sequence length="157" mass="17255">MAGAGIIVRRASGRDREDAARIFSESFTGSYRYWSLRLLDVLDLIVAVLGDEVVGAAELYVTRVEGYGKVGVVAFIAVDPRHRGKGIGRKLVEAAESIFKEQGCSYVAASTRATNTASLRLFTGLGYTVHYRGERVFDELEGPLYAYEDDVILLKNL</sequence>
<name>A0A7C4BAA1_THEPE</name>
<dbReference type="Pfam" id="PF00583">
    <property type="entry name" value="Acetyltransf_1"/>
    <property type="match status" value="1"/>
</dbReference>
<dbReference type="InterPro" id="IPR000182">
    <property type="entry name" value="GNAT_dom"/>
</dbReference>
<dbReference type="PROSITE" id="PS51186">
    <property type="entry name" value="GNAT"/>
    <property type="match status" value="1"/>
</dbReference>
<protein>
    <submittedName>
        <fullName evidence="2">GNAT family N-acetyltransferase</fullName>
    </submittedName>
</protein>
<dbReference type="SUPFAM" id="SSF55729">
    <property type="entry name" value="Acyl-CoA N-acyltransferases (Nat)"/>
    <property type="match status" value="1"/>
</dbReference>
<dbReference type="InterPro" id="IPR016181">
    <property type="entry name" value="Acyl_CoA_acyltransferase"/>
</dbReference>
<accession>A0A7C4BAA1</accession>
<proteinExistence type="predicted"/>
<dbReference type="GO" id="GO:0016747">
    <property type="term" value="F:acyltransferase activity, transferring groups other than amino-acyl groups"/>
    <property type="evidence" value="ECO:0007669"/>
    <property type="project" value="InterPro"/>
</dbReference>
<organism evidence="2">
    <name type="scientific">Thermofilum pendens</name>
    <dbReference type="NCBI Taxonomy" id="2269"/>
    <lineage>
        <taxon>Archaea</taxon>
        <taxon>Thermoproteota</taxon>
        <taxon>Thermoprotei</taxon>
        <taxon>Thermofilales</taxon>
        <taxon>Thermofilaceae</taxon>
        <taxon>Thermofilum</taxon>
    </lineage>
</organism>